<dbReference type="PANTHER" id="PTHR17901:SF14">
    <property type="entry name" value="MAGNESIUM-DEPENDENT PHOSPHATASE 1"/>
    <property type="match status" value="1"/>
</dbReference>
<evidence type="ECO:0008006" key="3">
    <source>
        <dbReference type="Google" id="ProtNLM"/>
    </source>
</evidence>
<dbReference type="GO" id="GO:0003993">
    <property type="term" value="F:acid phosphatase activity"/>
    <property type="evidence" value="ECO:0007669"/>
    <property type="project" value="TreeGrafter"/>
</dbReference>
<dbReference type="InterPro" id="IPR023214">
    <property type="entry name" value="HAD_sf"/>
</dbReference>
<dbReference type="SFLD" id="SFLDS00003">
    <property type="entry name" value="Haloacid_Dehalogenase"/>
    <property type="match status" value="1"/>
</dbReference>
<dbReference type="FunFam" id="3.40.50.1000:FF:000120">
    <property type="entry name" value="Magnesium-dependent phosphatase 1"/>
    <property type="match status" value="1"/>
</dbReference>
<dbReference type="SFLD" id="SFLDG01131">
    <property type="entry name" value="C1.5.2:_MDP_Like"/>
    <property type="match status" value="1"/>
</dbReference>
<dbReference type="InterPro" id="IPR035679">
    <property type="entry name" value="MDP-1_euk"/>
</dbReference>
<dbReference type="NCBIfam" id="TIGR01681">
    <property type="entry name" value="HAD-SF-IIIC"/>
    <property type="match status" value="1"/>
</dbReference>
<dbReference type="PANTHER" id="PTHR17901">
    <property type="entry name" value="MAGNESIUM-DEPENDENT PHOSPHATASE 1 MDP1"/>
    <property type="match status" value="1"/>
</dbReference>
<reference evidence="1" key="1">
    <citation type="submission" date="2021-08" db="EMBL/GenBank/DDBJ databases">
        <title>WGS assembly of Ceratopteris richardii.</title>
        <authorList>
            <person name="Marchant D.B."/>
            <person name="Chen G."/>
            <person name="Jenkins J."/>
            <person name="Shu S."/>
            <person name="Leebens-Mack J."/>
            <person name="Grimwood J."/>
            <person name="Schmutz J."/>
            <person name="Soltis P."/>
            <person name="Soltis D."/>
            <person name="Chen Z.-H."/>
        </authorList>
    </citation>
    <scope>NUCLEOTIDE SEQUENCE</scope>
    <source>
        <strain evidence="1">Whitten #5841</strain>
        <tissue evidence="1">Leaf</tissue>
    </source>
</reference>
<dbReference type="InterPro" id="IPR010033">
    <property type="entry name" value="HAD_SF_ppase_IIIC"/>
</dbReference>
<accession>A0A8T2VG83</accession>
<dbReference type="Proteomes" id="UP000825935">
    <property type="component" value="Chromosome 2"/>
</dbReference>
<dbReference type="Gene3D" id="3.40.50.1000">
    <property type="entry name" value="HAD superfamily/HAD-like"/>
    <property type="match status" value="1"/>
</dbReference>
<protein>
    <recommendedName>
        <fullName evidence="3">Magnesium-dependent phosphatase 1</fullName>
    </recommendedName>
</protein>
<organism evidence="1 2">
    <name type="scientific">Ceratopteris richardii</name>
    <name type="common">Triangle waterfern</name>
    <dbReference type="NCBI Taxonomy" id="49495"/>
    <lineage>
        <taxon>Eukaryota</taxon>
        <taxon>Viridiplantae</taxon>
        <taxon>Streptophyta</taxon>
        <taxon>Embryophyta</taxon>
        <taxon>Tracheophyta</taxon>
        <taxon>Polypodiopsida</taxon>
        <taxon>Polypodiidae</taxon>
        <taxon>Polypodiales</taxon>
        <taxon>Pteridineae</taxon>
        <taxon>Pteridaceae</taxon>
        <taxon>Parkerioideae</taxon>
        <taxon>Ceratopteris</taxon>
    </lineage>
</organism>
<dbReference type="InterPro" id="IPR036412">
    <property type="entry name" value="HAD-like_sf"/>
</dbReference>
<evidence type="ECO:0000313" key="2">
    <source>
        <dbReference type="Proteomes" id="UP000825935"/>
    </source>
</evidence>
<dbReference type="AlphaFoldDB" id="A0A8T2VG83"/>
<dbReference type="OrthoDB" id="2865258at2759"/>
<keyword evidence="2" id="KW-1185">Reference proteome</keyword>
<proteinExistence type="predicted"/>
<dbReference type="CDD" id="cd07501">
    <property type="entry name" value="HAD_MDP-1_like"/>
    <property type="match status" value="1"/>
</dbReference>
<sequence length="168" mass="19061">MTEEDVTREALAVLSAASILPRLVVLDLDYTLWPFYCECCTKRDSPYLYPQAKGILNALKEKEVKLAVASRTPTPDIAQVFLTKLGLTDFFVDMEIFPSWTHKTEHLENIHQKTKIPFSSVIFFDDEDRNIQSVSRMGVTSVLVHDGVDIRALQKGLTDFAISKHRTT</sequence>
<gene>
    <name evidence="1" type="ORF">KP509_02G102900</name>
</gene>
<comment type="caution">
    <text evidence="1">The sequence shown here is derived from an EMBL/GenBank/DDBJ whole genome shotgun (WGS) entry which is preliminary data.</text>
</comment>
<name>A0A8T2VG83_CERRI</name>
<dbReference type="InterPro" id="IPR010036">
    <property type="entry name" value="MDP_1_eu_arc"/>
</dbReference>
<dbReference type="SFLD" id="SFLDG01129">
    <property type="entry name" value="C1.5:_HAD__Beta-PGM__Phosphata"/>
    <property type="match status" value="1"/>
</dbReference>
<dbReference type="Pfam" id="PF12689">
    <property type="entry name" value="Acid_PPase"/>
    <property type="match status" value="1"/>
</dbReference>
<evidence type="ECO:0000313" key="1">
    <source>
        <dbReference type="EMBL" id="KAH7445024.1"/>
    </source>
</evidence>
<dbReference type="SUPFAM" id="SSF56784">
    <property type="entry name" value="HAD-like"/>
    <property type="match status" value="1"/>
</dbReference>
<dbReference type="EMBL" id="CM035407">
    <property type="protein sequence ID" value="KAH7445024.1"/>
    <property type="molecule type" value="Genomic_DNA"/>
</dbReference>